<dbReference type="PATRIC" id="fig|87541.4.peg.1667"/>
<accession>A0A133XR69</accession>
<organism evidence="1 2">
    <name type="scientific">Aerococcus christensenii</name>
    <dbReference type="NCBI Taxonomy" id="87541"/>
    <lineage>
        <taxon>Bacteria</taxon>
        <taxon>Bacillati</taxon>
        <taxon>Bacillota</taxon>
        <taxon>Bacilli</taxon>
        <taxon>Lactobacillales</taxon>
        <taxon>Aerococcaceae</taxon>
        <taxon>Aerococcus</taxon>
    </lineage>
</organism>
<proteinExistence type="predicted"/>
<gene>
    <name evidence="1" type="ORF">HMPREF3187_01688</name>
</gene>
<dbReference type="AlphaFoldDB" id="A0A133XR69"/>
<dbReference type="OrthoDB" id="9909734at2"/>
<comment type="caution">
    <text evidence="1">The sequence shown here is derived from an EMBL/GenBank/DDBJ whole genome shotgun (WGS) entry which is preliminary data.</text>
</comment>
<protein>
    <submittedName>
        <fullName evidence="1">Uncharacterized protein</fullName>
    </submittedName>
</protein>
<reference evidence="1 2" key="1">
    <citation type="submission" date="2016-01" db="EMBL/GenBank/DDBJ databases">
        <authorList>
            <person name="Oliw E.H."/>
        </authorList>
    </citation>
    <scope>NUCLEOTIDE SEQUENCE [LARGE SCALE GENOMIC DNA]</scope>
    <source>
        <strain evidence="1 2">KA00635</strain>
    </source>
</reference>
<sequence>MDLYERGDQLFDIIEPYIIMLTKADKDGYCYKLKDNAPQEVIEADKEYRSFAKDLEPIR</sequence>
<dbReference type="Proteomes" id="UP000070422">
    <property type="component" value="Unassembled WGS sequence"/>
</dbReference>
<dbReference type="RefSeq" id="WP_060937329.1">
    <property type="nucleotide sequence ID" value="NZ_JASOZP010000009.1"/>
</dbReference>
<evidence type="ECO:0000313" key="1">
    <source>
        <dbReference type="EMBL" id="KXB33418.1"/>
    </source>
</evidence>
<evidence type="ECO:0000313" key="2">
    <source>
        <dbReference type="Proteomes" id="UP000070422"/>
    </source>
</evidence>
<name>A0A133XR69_9LACT</name>
<dbReference type="EMBL" id="LSCQ01000099">
    <property type="protein sequence ID" value="KXB33418.1"/>
    <property type="molecule type" value="Genomic_DNA"/>
</dbReference>